<dbReference type="CDD" id="cd09279">
    <property type="entry name" value="RNase_HI_like"/>
    <property type="match status" value="1"/>
</dbReference>
<reference evidence="2" key="1">
    <citation type="submission" date="2021-04" db="EMBL/GenBank/DDBJ databases">
        <title>Taxonomic assessment of Weissella genus.</title>
        <authorList>
            <person name="Fanelli F."/>
            <person name="Chieffi D."/>
            <person name="Dell'Aquila A."/>
            <person name="Gyu-Sung C."/>
            <person name="Franz C.M.A.P."/>
            <person name="Fusco V."/>
        </authorList>
    </citation>
    <scope>NUCLEOTIDE SEQUENCE</scope>
    <source>
        <strain evidence="2">LMG 25373</strain>
    </source>
</reference>
<keyword evidence="3" id="KW-1185">Reference proteome</keyword>
<sequence length="127" mass="14085">MIKLYTDAATKGNPGPSGAGILLIKDGQQIQLKHYLGVMDNHTAEFAAVKYAFTILNNYVTANETIFFFTDSKIVDQSLQANYAKHHQTIVTEINNLQDQYGLVISQWLPEKANLGAHNLALQALHN</sequence>
<evidence type="ECO:0000313" key="2">
    <source>
        <dbReference type="EMBL" id="MCM2437049.1"/>
    </source>
</evidence>
<dbReference type="PROSITE" id="PS50879">
    <property type="entry name" value="RNASE_H_1"/>
    <property type="match status" value="1"/>
</dbReference>
<dbReference type="InterPro" id="IPR012337">
    <property type="entry name" value="RNaseH-like_sf"/>
</dbReference>
<proteinExistence type="predicted"/>
<dbReference type="SUPFAM" id="SSF53098">
    <property type="entry name" value="Ribonuclease H-like"/>
    <property type="match status" value="1"/>
</dbReference>
<dbReference type="RefSeq" id="WP_205143883.1">
    <property type="nucleotide sequence ID" value="NZ_JAFBDN010000013.1"/>
</dbReference>
<dbReference type="Proteomes" id="UP001057481">
    <property type="component" value="Unassembled WGS sequence"/>
</dbReference>
<protein>
    <submittedName>
        <fullName evidence="2">Ribonuclease HI family protein</fullName>
    </submittedName>
</protein>
<accession>A0ABT0VJK6</accession>
<dbReference type="Pfam" id="PF00075">
    <property type="entry name" value="RNase_H"/>
    <property type="match status" value="1"/>
</dbReference>
<comment type="caution">
    <text evidence="2">The sequence shown here is derived from an EMBL/GenBank/DDBJ whole genome shotgun (WGS) entry which is preliminary data.</text>
</comment>
<evidence type="ECO:0000313" key="3">
    <source>
        <dbReference type="Proteomes" id="UP001057481"/>
    </source>
</evidence>
<dbReference type="InterPro" id="IPR036397">
    <property type="entry name" value="RNaseH_sf"/>
</dbReference>
<organism evidence="2 3">
    <name type="scientific">Periweissella beninensis</name>
    <dbReference type="NCBI Taxonomy" id="504936"/>
    <lineage>
        <taxon>Bacteria</taxon>
        <taxon>Bacillati</taxon>
        <taxon>Bacillota</taxon>
        <taxon>Bacilli</taxon>
        <taxon>Lactobacillales</taxon>
        <taxon>Lactobacillaceae</taxon>
        <taxon>Periweissella</taxon>
    </lineage>
</organism>
<evidence type="ECO:0000259" key="1">
    <source>
        <dbReference type="PROSITE" id="PS50879"/>
    </source>
</evidence>
<dbReference type="EMBL" id="JAGMVS010000047">
    <property type="protein sequence ID" value="MCM2437049.1"/>
    <property type="molecule type" value="Genomic_DNA"/>
</dbReference>
<dbReference type="Gene3D" id="3.30.420.10">
    <property type="entry name" value="Ribonuclease H-like superfamily/Ribonuclease H"/>
    <property type="match status" value="1"/>
</dbReference>
<feature type="domain" description="RNase H type-1" evidence="1">
    <location>
        <begin position="1"/>
        <end position="127"/>
    </location>
</feature>
<name>A0ABT0VJK6_9LACO</name>
<dbReference type="InterPro" id="IPR002156">
    <property type="entry name" value="RNaseH_domain"/>
</dbReference>
<gene>
    <name evidence="2" type="ORF">KAK10_03760</name>
</gene>